<evidence type="ECO:0000313" key="2">
    <source>
        <dbReference type="EMBL" id="SLN39285.1"/>
    </source>
</evidence>
<dbReference type="Gene3D" id="3.40.30.10">
    <property type="entry name" value="Glutaredoxin"/>
    <property type="match status" value="1"/>
</dbReference>
<dbReference type="SUPFAM" id="SSF52833">
    <property type="entry name" value="Thioredoxin-like"/>
    <property type="match status" value="1"/>
</dbReference>
<protein>
    <submittedName>
        <fullName evidence="2">Putative GST-like protein YibF</fullName>
    </submittedName>
</protein>
<dbReference type="Pfam" id="PF13410">
    <property type="entry name" value="GST_C_2"/>
    <property type="match status" value="1"/>
</dbReference>
<dbReference type="PROSITE" id="PS50404">
    <property type="entry name" value="GST_NTER"/>
    <property type="match status" value="1"/>
</dbReference>
<dbReference type="OrthoDB" id="9795329at2"/>
<dbReference type="InterPro" id="IPR036282">
    <property type="entry name" value="Glutathione-S-Trfase_C_sf"/>
</dbReference>
<dbReference type="CDD" id="cd03205">
    <property type="entry name" value="GST_C_6"/>
    <property type="match status" value="1"/>
</dbReference>
<dbReference type="Proteomes" id="UP000193061">
    <property type="component" value="Unassembled WGS sequence"/>
</dbReference>
<dbReference type="EMBL" id="FWFX01000005">
    <property type="protein sequence ID" value="SLN39285.1"/>
    <property type="molecule type" value="Genomic_DNA"/>
</dbReference>
<gene>
    <name evidence="2" type="primary">yibF</name>
    <name evidence="2" type="ORF">ROA7450_01865</name>
</gene>
<dbReference type="Gene3D" id="1.20.1050.10">
    <property type="match status" value="1"/>
</dbReference>
<reference evidence="2 3" key="1">
    <citation type="submission" date="2017-03" db="EMBL/GenBank/DDBJ databases">
        <authorList>
            <person name="Afonso C.L."/>
            <person name="Miller P.J."/>
            <person name="Scott M.A."/>
            <person name="Spackman E."/>
            <person name="Goraichik I."/>
            <person name="Dimitrov K.M."/>
            <person name="Suarez D.L."/>
            <person name="Swayne D.E."/>
        </authorList>
    </citation>
    <scope>NUCLEOTIDE SEQUENCE [LARGE SCALE GENOMIC DNA]</scope>
    <source>
        <strain evidence="2 3">CECT 7450</strain>
    </source>
</reference>
<dbReference type="AlphaFoldDB" id="A0A1X6Z3K7"/>
<evidence type="ECO:0000259" key="1">
    <source>
        <dbReference type="PROSITE" id="PS50404"/>
    </source>
</evidence>
<dbReference type="SUPFAM" id="SSF47616">
    <property type="entry name" value="GST C-terminal domain-like"/>
    <property type="match status" value="1"/>
</dbReference>
<sequence>MKLISAAASPFGRKVKVLLRETGLIDQVEVSNIVTSPVQTDSSAKSANPLGKIPVLLREDGPALYDSRVITRYLDVQSGAGLYPEARIWDVLTLEATADGISDAALSMVYEHRIRPPEMALDSWIEAQWEKVSRALKAINERWMSHLSGPLDMSHIAVGCALGYLDFRLSDRNWRKGNDALDDWYAVLSERDSMKATAPE</sequence>
<evidence type="ECO:0000313" key="3">
    <source>
        <dbReference type="Proteomes" id="UP000193061"/>
    </source>
</evidence>
<name>A0A1X6Z3K7_9RHOB</name>
<proteinExistence type="predicted"/>
<accession>A0A1X6Z3K7</accession>
<dbReference type="Pfam" id="PF13409">
    <property type="entry name" value="GST_N_2"/>
    <property type="match status" value="1"/>
</dbReference>
<dbReference type="InterPro" id="IPR004045">
    <property type="entry name" value="Glutathione_S-Trfase_N"/>
</dbReference>
<dbReference type="CDD" id="cd03049">
    <property type="entry name" value="GST_N_3"/>
    <property type="match status" value="1"/>
</dbReference>
<feature type="domain" description="GST N-terminal" evidence="1">
    <location>
        <begin position="1"/>
        <end position="82"/>
    </location>
</feature>
<dbReference type="RefSeq" id="WP_085805399.1">
    <property type="nucleotide sequence ID" value="NZ_FWFX01000005.1"/>
</dbReference>
<organism evidence="2 3">
    <name type="scientific">Roseovarius albus</name>
    <dbReference type="NCBI Taxonomy" id="1247867"/>
    <lineage>
        <taxon>Bacteria</taxon>
        <taxon>Pseudomonadati</taxon>
        <taxon>Pseudomonadota</taxon>
        <taxon>Alphaproteobacteria</taxon>
        <taxon>Rhodobacterales</taxon>
        <taxon>Roseobacteraceae</taxon>
        <taxon>Roseovarius</taxon>
    </lineage>
</organism>
<dbReference type="InterPro" id="IPR036249">
    <property type="entry name" value="Thioredoxin-like_sf"/>
</dbReference>
<keyword evidence="3" id="KW-1185">Reference proteome</keyword>